<evidence type="ECO:0000313" key="3">
    <source>
        <dbReference type="Proteomes" id="UP001432322"/>
    </source>
</evidence>
<feature type="non-terminal residue" evidence="2">
    <location>
        <position position="1"/>
    </location>
</feature>
<reference evidence="2" key="1">
    <citation type="submission" date="2023-10" db="EMBL/GenBank/DDBJ databases">
        <title>Genome assembly of Pristionchus species.</title>
        <authorList>
            <person name="Yoshida K."/>
            <person name="Sommer R.J."/>
        </authorList>
    </citation>
    <scope>NUCLEOTIDE SEQUENCE</scope>
    <source>
        <strain evidence="2">RS5133</strain>
    </source>
</reference>
<dbReference type="AlphaFoldDB" id="A0AAV5X1A2"/>
<dbReference type="EMBL" id="BTSY01000005">
    <property type="protein sequence ID" value="GMT27223.1"/>
    <property type="molecule type" value="Genomic_DNA"/>
</dbReference>
<keyword evidence="3" id="KW-1185">Reference proteome</keyword>
<dbReference type="EMBL" id="BTSY01000167">
    <property type="protein sequence ID" value="GMT37520.1"/>
    <property type="molecule type" value="Genomic_DNA"/>
</dbReference>
<evidence type="ECO:0000313" key="1">
    <source>
        <dbReference type="EMBL" id="GMT27223.1"/>
    </source>
</evidence>
<accession>A0AAV5X1A2</accession>
<proteinExistence type="predicted"/>
<gene>
    <name evidence="1" type="ORF">PFISCL1PPCAC_18520</name>
    <name evidence="2" type="ORF">PFISCL1PPCAC_28817</name>
</gene>
<organism evidence="2 3">
    <name type="scientific">Pristionchus fissidentatus</name>
    <dbReference type="NCBI Taxonomy" id="1538716"/>
    <lineage>
        <taxon>Eukaryota</taxon>
        <taxon>Metazoa</taxon>
        <taxon>Ecdysozoa</taxon>
        <taxon>Nematoda</taxon>
        <taxon>Chromadorea</taxon>
        <taxon>Rhabditida</taxon>
        <taxon>Rhabditina</taxon>
        <taxon>Diplogasteromorpha</taxon>
        <taxon>Diplogasteroidea</taxon>
        <taxon>Neodiplogasteridae</taxon>
        <taxon>Pristionchus</taxon>
    </lineage>
</organism>
<evidence type="ECO:0000313" key="2">
    <source>
        <dbReference type="EMBL" id="GMT37520.1"/>
    </source>
</evidence>
<sequence length="140" mass="15654">SGQMKSNSSQIDTSPSDPSYYLVKIQHMACQHGSVPRTRSIRRYSDARHRCPRARLRVSEARDIVLCGPEHAHLPVSDRWYSNPLEGKALSEVDCNPDTLSWAVPSILTYLCLVAGIITHWKAPEDPVRPHRATGRPTAV</sequence>
<dbReference type="Proteomes" id="UP001432322">
    <property type="component" value="Unassembled WGS sequence"/>
</dbReference>
<name>A0AAV5X1A2_9BILA</name>
<protein>
    <submittedName>
        <fullName evidence="2">Uncharacterized protein</fullName>
    </submittedName>
</protein>
<comment type="caution">
    <text evidence="2">The sequence shown here is derived from an EMBL/GenBank/DDBJ whole genome shotgun (WGS) entry which is preliminary data.</text>
</comment>